<dbReference type="AlphaFoldDB" id="A0AA96GL73"/>
<evidence type="ECO:0000313" key="1">
    <source>
        <dbReference type="EMBL" id="WNM59591.1"/>
    </source>
</evidence>
<keyword evidence="2" id="KW-1185">Reference proteome</keyword>
<dbReference type="Proteomes" id="UP001302719">
    <property type="component" value="Chromosome"/>
</dbReference>
<sequence length="269" mass="29059">MRGRCLAINGRSRPLPARFLVMSLIGWWCLGVGCVPPKVQIQAAPQFDPSRISSLAILPFQTIKTPQLASSSRGGIRDPEEIRTQFRLPGTDQADGTEFRKVRYVVPETAAHRITKQVASVLAGRPSLRVIGPEESSAVIGKETSEGESSFPVMAQEIGTRLKVDGVVTGLVRTYREREGSKLGAKPAAVGFEVYLLSPSDGMVLWTGEFFEEQKPLNQDVVGFFEKGGGFVTADKLAELGVNKVMKAFPVGLGEQGPPLPAPSLKEDP</sequence>
<proteinExistence type="predicted"/>
<name>A0AA96GL73_9BACT</name>
<evidence type="ECO:0000313" key="2">
    <source>
        <dbReference type="Proteomes" id="UP001302719"/>
    </source>
</evidence>
<reference evidence="1 2" key="1">
    <citation type="submission" date="2023-01" db="EMBL/GenBank/DDBJ databases">
        <title>Cultivation and genomic characterization of new, ubiquitous marine nitrite-oxidizing bacteria from the Nitrospirales.</title>
        <authorList>
            <person name="Mueller A.J."/>
            <person name="Daebeler A."/>
            <person name="Herbold C.W."/>
            <person name="Kirkegaard R.H."/>
            <person name="Daims H."/>
        </authorList>
    </citation>
    <scope>NUCLEOTIDE SEQUENCE [LARGE SCALE GENOMIC DNA]</scope>
    <source>
        <strain evidence="1 2">VA</strain>
    </source>
</reference>
<organism evidence="1 2">
    <name type="scientific">Candidatus Nitrospira allomarina</name>
    <dbReference type="NCBI Taxonomy" id="3020900"/>
    <lineage>
        <taxon>Bacteria</taxon>
        <taxon>Pseudomonadati</taxon>
        <taxon>Nitrospirota</taxon>
        <taxon>Nitrospiria</taxon>
        <taxon>Nitrospirales</taxon>
        <taxon>Nitrospiraceae</taxon>
        <taxon>Nitrospira</taxon>
    </lineage>
</organism>
<dbReference type="KEGG" id="nall:PP769_07490"/>
<protein>
    <recommendedName>
        <fullName evidence="3">Lipoprotein</fullName>
    </recommendedName>
</protein>
<gene>
    <name evidence="1" type="ORF">PP769_07490</name>
</gene>
<dbReference type="EMBL" id="CP116967">
    <property type="protein sequence ID" value="WNM59591.1"/>
    <property type="molecule type" value="Genomic_DNA"/>
</dbReference>
<dbReference type="PROSITE" id="PS51257">
    <property type="entry name" value="PROKAR_LIPOPROTEIN"/>
    <property type="match status" value="1"/>
</dbReference>
<evidence type="ECO:0008006" key="3">
    <source>
        <dbReference type="Google" id="ProtNLM"/>
    </source>
</evidence>
<dbReference type="Gene3D" id="3.40.50.10610">
    <property type="entry name" value="ABC-type transport auxiliary lipoprotein component"/>
    <property type="match status" value="1"/>
</dbReference>
<dbReference type="RefSeq" id="WP_312646368.1">
    <property type="nucleotide sequence ID" value="NZ_CP116967.1"/>
</dbReference>
<accession>A0AA96GL73</accession>